<evidence type="ECO:0000313" key="13">
    <source>
        <dbReference type="EMBL" id="MBB4687091.1"/>
    </source>
</evidence>
<dbReference type="AlphaFoldDB" id="A0A840IWF1"/>
<dbReference type="GO" id="GO:0015293">
    <property type="term" value="F:symporter activity"/>
    <property type="evidence" value="ECO:0007669"/>
    <property type="project" value="UniProtKB-KW"/>
</dbReference>
<dbReference type="InterPro" id="IPR050277">
    <property type="entry name" value="Sodium:Solute_Symporter"/>
</dbReference>
<dbReference type="GO" id="GO:0006847">
    <property type="term" value="P:plasma membrane acetate transport"/>
    <property type="evidence" value="ECO:0007669"/>
    <property type="project" value="TreeGrafter"/>
</dbReference>
<comment type="caution">
    <text evidence="13">The sequence shown here is derived from an EMBL/GenBank/DDBJ whole genome shotgun (WGS) entry which is preliminary data.</text>
</comment>
<sequence>MELNPWALTGIVLVAVATYYLGHRSSRSATSTHDFLVARRTVRSRRNAAAISGEYLSAASFLGVAGIVLKDGADATWYPIGFTAGYLALMLFVAAPLRRSGAYTLPDFVEARLGSLGLRRFATAMAVFIGVLYMVPQLQGAGLTLSDVLPGVPAWAGAAVVTLLVAANVMFGGMRAITVVQAFQYWLKLFAIAVPTFVLCIVFFAGGGPGGVRSLGTPAPPVFPNDTAVSVKTDVTVKVTTETYFYAYGEIDGGPARGAAHWSPAVPHKVSEGTTLNFAAGTPVPVVSDVPATTDVPATNDDWLHPASGELTDLLQIYSLMFALFLGTMGLPHVLVRFYTNPDGKAARRTTVHVLLLLGLFYLFPTMLGALARMYVPQLLVTGNTDAAVLMLPHALLPGWPGQLLGAIVAAGAFAAFLSSSSGLLVSVAGVVSTDLLPGRVRDFRFATAIVAVCPLGLTLLLRTEDISISIGMTFALAASTFSPLLLLGIWWRKLSWPGALAGMIVGGGTVLAALVFNIACGYTGVVPPWWTVQPALITVPAAFLVTYVVSRLTRSGRPDLVNDIMLRLHAPDPLGLTRDRAVARFGQVEDKARAGRGRHRRG</sequence>
<evidence type="ECO:0000256" key="1">
    <source>
        <dbReference type="ARBA" id="ARBA00004651"/>
    </source>
</evidence>
<dbReference type="GO" id="GO:0015123">
    <property type="term" value="F:acetate transmembrane transporter activity"/>
    <property type="evidence" value="ECO:0007669"/>
    <property type="project" value="TreeGrafter"/>
</dbReference>
<dbReference type="RefSeq" id="WP_184781850.1">
    <property type="nucleotide sequence ID" value="NZ_JACHMG010000001.1"/>
</dbReference>
<evidence type="ECO:0000313" key="14">
    <source>
        <dbReference type="Proteomes" id="UP000581769"/>
    </source>
</evidence>
<keyword evidence="3" id="KW-0813">Transport</keyword>
<feature type="transmembrane region" description="Helical" evidence="12">
    <location>
        <begin position="532"/>
        <end position="550"/>
    </location>
</feature>
<dbReference type="GO" id="GO:0005886">
    <property type="term" value="C:plasma membrane"/>
    <property type="evidence" value="ECO:0007669"/>
    <property type="project" value="UniProtKB-SubCell"/>
</dbReference>
<feature type="transmembrane region" description="Helical" evidence="12">
    <location>
        <begin position="468"/>
        <end position="492"/>
    </location>
</feature>
<dbReference type="InterPro" id="IPR038377">
    <property type="entry name" value="Na/Glc_symporter_sf"/>
</dbReference>
<evidence type="ECO:0000256" key="3">
    <source>
        <dbReference type="ARBA" id="ARBA00022448"/>
    </source>
</evidence>
<dbReference type="PANTHER" id="PTHR48086">
    <property type="entry name" value="SODIUM/PROLINE SYMPORTER-RELATED"/>
    <property type="match status" value="1"/>
</dbReference>
<comment type="subcellular location">
    <subcellularLocation>
        <location evidence="1">Cell membrane</location>
        <topology evidence="1">Multi-pass membrane protein</topology>
    </subcellularLocation>
</comment>
<feature type="transmembrane region" description="Helical" evidence="12">
    <location>
        <begin position="118"/>
        <end position="135"/>
    </location>
</feature>
<feature type="transmembrane region" description="Helical" evidence="12">
    <location>
        <begin position="352"/>
        <end position="376"/>
    </location>
</feature>
<evidence type="ECO:0000256" key="11">
    <source>
        <dbReference type="RuleBase" id="RU362091"/>
    </source>
</evidence>
<dbReference type="GO" id="GO:0006811">
    <property type="term" value="P:monoatomic ion transport"/>
    <property type="evidence" value="ECO:0007669"/>
    <property type="project" value="UniProtKB-KW"/>
</dbReference>
<feature type="transmembrane region" description="Helical" evidence="12">
    <location>
        <begin position="185"/>
        <end position="205"/>
    </location>
</feature>
<evidence type="ECO:0000256" key="6">
    <source>
        <dbReference type="ARBA" id="ARBA00022847"/>
    </source>
</evidence>
<dbReference type="InterPro" id="IPR001734">
    <property type="entry name" value="Na/solute_symporter"/>
</dbReference>
<feature type="transmembrane region" description="Helical" evidence="12">
    <location>
        <begin position="155"/>
        <end position="173"/>
    </location>
</feature>
<evidence type="ECO:0000256" key="5">
    <source>
        <dbReference type="ARBA" id="ARBA00022692"/>
    </source>
</evidence>
<evidence type="ECO:0000256" key="10">
    <source>
        <dbReference type="ARBA" id="ARBA00023136"/>
    </source>
</evidence>
<feature type="transmembrane region" description="Helical" evidence="12">
    <location>
        <begin position="444"/>
        <end position="462"/>
    </location>
</feature>
<keyword evidence="7 12" id="KW-1133">Transmembrane helix</keyword>
<dbReference type="Gene3D" id="1.20.1730.10">
    <property type="entry name" value="Sodium/glucose cotransporter"/>
    <property type="match status" value="1"/>
</dbReference>
<dbReference type="Proteomes" id="UP000581769">
    <property type="component" value="Unassembled WGS sequence"/>
</dbReference>
<protein>
    <submittedName>
        <fullName evidence="13">Na+(H+)/acetate symporter ActP</fullName>
    </submittedName>
</protein>
<dbReference type="EMBL" id="JACHMG010000001">
    <property type="protein sequence ID" value="MBB4687091.1"/>
    <property type="molecule type" value="Genomic_DNA"/>
</dbReference>
<evidence type="ECO:0000256" key="7">
    <source>
        <dbReference type="ARBA" id="ARBA00022989"/>
    </source>
</evidence>
<keyword evidence="4" id="KW-1003">Cell membrane</keyword>
<dbReference type="PROSITE" id="PS00457">
    <property type="entry name" value="NA_SOLUT_SYMP_2"/>
    <property type="match status" value="1"/>
</dbReference>
<comment type="similarity">
    <text evidence="2 11">Belongs to the sodium:solute symporter (SSF) (TC 2.A.21) family.</text>
</comment>
<evidence type="ECO:0000256" key="2">
    <source>
        <dbReference type="ARBA" id="ARBA00006434"/>
    </source>
</evidence>
<keyword evidence="10 12" id="KW-0472">Membrane</keyword>
<dbReference type="PANTHER" id="PTHR48086:SF6">
    <property type="entry name" value="CATION_ACETATE SYMPORTER ACTP"/>
    <property type="match status" value="1"/>
</dbReference>
<evidence type="ECO:0000256" key="8">
    <source>
        <dbReference type="ARBA" id="ARBA00023053"/>
    </source>
</evidence>
<keyword evidence="14" id="KW-1185">Reference proteome</keyword>
<dbReference type="CDD" id="cd11480">
    <property type="entry name" value="SLC5sbd_u4"/>
    <property type="match status" value="1"/>
</dbReference>
<accession>A0A840IWF1</accession>
<evidence type="ECO:0000256" key="12">
    <source>
        <dbReference type="SAM" id="Phobius"/>
    </source>
</evidence>
<dbReference type="Pfam" id="PF00474">
    <property type="entry name" value="SSF"/>
    <property type="match status" value="2"/>
</dbReference>
<proteinExistence type="inferred from homology"/>
<keyword evidence="6" id="KW-0769">Symport</keyword>
<keyword evidence="9" id="KW-0406">Ion transport</keyword>
<organism evidence="13 14">
    <name type="scientific">Amycolatopsis jiangsuensis</name>
    <dbReference type="NCBI Taxonomy" id="1181879"/>
    <lineage>
        <taxon>Bacteria</taxon>
        <taxon>Bacillati</taxon>
        <taxon>Actinomycetota</taxon>
        <taxon>Actinomycetes</taxon>
        <taxon>Pseudonocardiales</taxon>
        <taxon>Pseudonocardiaceae</taxon>
        <taxon>Amycolatopsis</taxon>
    </lineage>
</organism>
<feature type="transmembrane region" description="Helical" evidence="12">
    <location>
        <begin position="499"/>
        <end position="520"/>
    </location>
</feature>
<gene>
    <name evidence="13" type="ORF">BJY18_004576</name>
</gene>
<feature type="transmembrane region" description="Helical" evidence="12">
    <location>
        <begin position="75"/>
        <end position="97"/>
    </location>
</feature>
<feature type="transmembrane region" description="Helical" evidence="12">
    <location>
        <begin position="317"/>
        <end position="340"/>
    </location>
</feature>
<keyword evidence="5 12" id="KW-0812">Transmembrane</keyword>
<evidence type="ECO:0000256" key="9">
    <source>
        <dbReference type="ARBA" id="ARBA00023065"/>
    </source>
</evidence>
<keyword evidence="8" id="KW-0915">Sodium</keyword>
<name>A0A840IWF1_9PSEU</name>
<dbReference type="PROSITE" id="PS50283">
    <property type="entry name" value="NA_SOLUT_SYMP_3"/>
    <property type="match status" value="1"/>
</dbReference>
<feature type="transmembrane region" description="Helical" evidence="12">
    <location>
        <begin position="404"/>
        <end position="432"/>
    </location>
</feature>
<feature type="transmembrane region" description="Helical" evidence="12">
    <location>
        <begin position="48"/>
        <end position="69"/>
    </location>
</feature>
<feature type="transmembrane region" description="Helical" evidence="12">
    <location>
        <begin position="6"/>
        <end position="22"/>
    </location>
</feature>
<dbReference type="InterPro" id="IPR018212">
    <property type="entry name" value="Na/solute_symporter_CS"/>
</dbReference>
<evidence type="ECO:0000256" key="4">
    <source>
        <dbReference type="ARBA" id="ARBA00022475"/>
    </source>
</evidence>
<reference evidence="13 14" key="1">
    <citation type="submission" date="2020-08" db="EMBL/GenBank/DDBJ databases">
        <title>Sequencing the genomes of 1000 actinobacteria strains.</title>
        <authorList>
            <person name="Klenk H.-P."/>
        </authorList>
    </citation>
    <scope>NUCLEOTIDE SEQUENCE [LARGE SCALE GENOMIC DNA]</scope>
    <source>
        <strain evidence="13 14">DSM 45859</strain>
    </source>
</reference>